<sequence>MIHNGGVDREAEYGCSPERMLLRPWSRLDWLALIGLSATALGVFLAVLRFYGAALMRLAVCERLFQSDGWRVVSDMIDVSGVHYRGTVHPMFCVFTMPITNLMIHLFGTSRIGAILVLNAATAVAWVVLLYVTQRNLDCTRRSSLLICSLAMASAGFLFWFPVPETYPLGSLSLLVCFAVAALARRLPISQSALVAAGVFSFGVTITNWMAGLALAVCFKSPRNVASSVALTLVILLGGWSVQKMVFPYPPKLFLKPGAVQGEVNYMFHPDSGGAKERLRGELLSPVVLPPIRQTRELPSGRALSVQGFSDVLKSPVGTAASLGWMILLGLGVVALARGPAPSRFRRVLGAVLAGQLVLHLIYGEETFLYALHFLPILMLVVAMATLTRWRPLVEILLVPTILLVLWNNLDRLDEIVRTPFHGDDPRLQVLSGPLPKVWNQQMHPTPPASPSVASPPIARE</sequence>
<feature type="transmembrane region" description="Helical" evidence="2">
    <location>
        <begin position="317"/>
        <end position="339"/>
    </location>
</feature>
<evidence type="ECO:0000256" key="1">
    <source>
        <dbReference type="SAM" id="MobiDB-lite"/>
    </source>
</evidence>
<dbReference type="AlphaFoldDB" id="A0A1U7CIS1"/>
<reference evidence="4" key="1">
    <citation type="submission" date="2016-12" db="EMBL/GenBank/DDBJ databases">
        <title>Comparative genomics of four Isosphaeraceae planctomycetes: a common pool of plasmids and glycoside hydrolase genes.</title>
        <authorList>
            <person name="Ivanova A."/>
        </authorList>
    </citation>
    <scope>NUCLEOTIDE SEQUENCE [LARGE SCALE GENOMIC DNA]</scope>
    <source>
        <strain evidence="4">PX4</strain>
    </source>
</reference>
<dbReference type="EMBL" id="CP019082">
    <property type="protein sequence ID" value="APW58832.1"/>
    <property type="molecule type" value="Genomic_DNA"/>
</dbReference>
<name>A0A1U7CIS1_9BACT</name>
<feature type="transmembrane region" description="Helical" evidence="2">
    <location>
        <begin position="30"/>
        <end position="48"/>
    </location>
</feature>
<keyword evidence="4" id="KW-1185">Reference proteome</keyword>
<feature type="transmembrane region" description="Helical" evidence="2">
    <location>
        <begin position="193"/>
        <end position="219"/>
    </location>
</feature>
<feature type="transmembrane region" description="Helical" evidence="2">
    <location>
        <begin position="225"/>
        <end position="242"/>
    </location>
</feature>
<gene>
    <name evidence="3" type="ORF">BSF38_00236</name>
</gene>
<protein>
    <recommendedName>
        <fullName evidence="5">Glycosyltransferase RgtA/B/C/D-like domain-containing protein</fullName>
    </recommendedName>
</protein>
<accession>A0A1U7CIS1</accession>
<feature type="compositionally biased region" description="Low complexity" evidence="1">
    <location>
        <begin position="451"/>
        <end position="461"/>
    </location>
</feature>
<feature type="transmembrane region" description="Helical" evidence="2">
    <location>
        <begin position="86"/>
        <end position="106"/>
    </location>
</feature>
<evidence type="ECO:0000256" key="2">
    <source>
        <dbReference type="SAM" id="Phobius"/>
    </source>
</evidence>
<keyword evidence="2" id="KW-1133">Transmembrane helix</keyword>
<keyword evidence="2" id="KW-0472">Membrane</keyword>
<organism evidence="3 4">
    <name type="scientific">Paludisphaera borealis</name>
    <dbReference type="NCBI Taxonomy" id="1387353"/>
    <lineage>
        <taxon>Bacteria</taxon>
        <taxon>Pseudomonadati</taxon>
        <taxon>Planctomycetota</taxon>
        <taxon>Planctomycetia</taxon>
        <taxon>Isosphaerales</taxon>
        <taxon>Isosphaeraceae</taxon>
        <taxon>Paludisphaera</taxon>
    </lineage>
</organism>
<dbReference type="Proteomes" id="UP000186309">
    <property type="component" value="Chromosome"/>
</dbReference>
<keyword evidence="2" id="KW-0812">Transmembrane</keyword>
<feature type="transmembrane region" description="Helical" evidence="2">
    <location>
        <begin position="112"/>
        <end position="132"/>
    </location>
</feature>
<proteinExistence type="predicted"/>
<evidence type="ECO:0000313" key="3">
    <source>
        <dbReference type="EMBL" id="APW58832.1"/>
    </source>
</evidence>
<evidence type="ECO:0000313" key="4">
    <source>
        <dbReference type="Proteomes" id="UP000186309"/>
    </source>
</evidence>
<feature type="region of interest" description="Disordered" evidence="1">
    <location>
        <begin position="440"/>
        <end position="461"/>
    </location>
</feature>
<evidence type="ECO:0008006" key="5">
    <source>
        <dbReference type="Google" id="ProtNLM"/>
    </source>
</evidence>
<feature type="transmembrane region" description="Helical" evidence="2">
    <location>
        <begin position="368"/>
        <end position="387"/>
    </location>
</feature>
<dbReference type="KEGG" id="pbor:BSF38_00236"/>
<feature type="transmembrane region" description="Helical" evidence="2">
    <location>
        <begin position="144"/>
        <end position="161"/>
    </location>
</feature>